<comment type="similarity">
    <text evidence="1">Belongs to the peptidase S9A family.</text>
</comment>
<evidence type="ECO:0000256" key="3">
    <source>
        <dbReference type="ARBA" id="ARBA00022801"/>
    </source>
</evidence>
<dbReference type="InterPro" id="IPR051543">
    <property type="entry name" value="Serine_Peptidase_S9A"/>
</dbReference>
<evidence type="ECO:0000256" key="2">
    <source>
        <dbReference type="ARBA" id="ARBA00022670"/>
    </source>
</evidence>
<dbReference type="InterPro" id="IPR023302">
    <property type="entry name" value="Pept_S9A_N"/>
</dbReference>
<keyword evidence="4" id="KW-0720">Serine protease</keyword>
<reference evidence="8" key="1">
    <citation type="submission" date="2019-12" db="EMBL/GenBank/DDBJ databases">
        <title>Mycobacterium spongiae sp. nov.</title>
        <authorList>
            <person name="Stinear T."/>
        </authorList>
    </citation>
    <scope>NUCLEOTIDE SEQUENCE</scope>
    <source>
        <strain evidence="8">FSD4b-SM</strain>
    </source>
</reference>
<evidence type="ECO:0000259" key="7">
    <source>
        <dbReference type="Pfam" id="PF02897"/>
    </source>
</evidence>
<gene>
    <name evidence="8" type="ORF">F6B93_08160</name>
</gene>
<accession>A0A975PWE4</accession>
<dbReference type="PRINTS" id="PR00862">
    <property type="entry name" value="PROLIGOPTASE"/>
</dbReference>
<dbReference type="EMBL" id="CP046600">
    <property type="protein sequence ID" value="QUR67075.1"/>
    <property type="molecule type" value="Genomic_DNA"/>
</dbReference>
<dbReference type="SUPFAM" id="SSF50993">
    <property type="entry name" value="Peptidase/esterase 'gauge' domain"/>
    <property type="match status" value="1"/>
</dbReference>
<dbReference type="InterPro" id="IPR001375">
    <property type="entry name" value="Peptidase_S9_cat"/>
</dbReference>
<dbReference type="InterPro" id="IPR029058">
    <property type="entry name" value="AB_hydrolase_fold"/>
</dbReference>
<proteinExistence type="inferred from homology"/>
<dbReference type="Pfam" id="PF00326">
    <property type="entry name" value="Peptidase_S9"/>
    <property type="match status" value="1"/>
</dbReference>
<dbReference type="GO" id="GO:0006508">
    <property type="term" value="P:proteolysis"/>
    <property type="evidence" value="ECO:0007669"/>
    <property type="project" value="UniProtKB-KW"/>
</dbReference>
<keyword evidence="9" id="KW-1185">Reference proteome</keyword>
<feature type="domain" description="Peptidase S9A N-terminal" evidence="7">
    <location>
        <begin position="12"/>
        <end position="429"/>
    </location>
</feature>
<organism evidence="8 9">
    <name type="scientific">Mycobacterium spongiae</name>
    <dbReference type="NCBI Taxonomy" id="886343"/>
    <lineage>
        <taxon>Bacteria</taxon>
        <taxon>Bacillati</taxon>
        <taxon>Actinomycetota</taxon>
        <taxon>Actinomycetes</taxon>
        <taxon>Mycobacteriales</taxon>
        <taxon>Mycobacteriaceae</taxon>
        <taxon>Mycobacterium</taxon>
    </lineage>
</organism>
<name>A0A975PWE4_9MYCO</name>
<dbReference type="PANTHER" id="PTHR11757">
    <property type="entry name" value="PROTEASE FAMILY S9A OLIGOPEPTIDASE"/>
    <property type="match status" value="1"/>
</dbReference>
<dbReference type="Proteomes" id="UP000682202">
    <property type="component" value="Chromosome"/>
</dbReference>
<evidence type="ECO:0000256" key="4">
    <source>
        <dbReference type="ARBA" id="ARBA00022825"/>
    </source>
</evidence>
<dbReference type="GO" id="GO:0004252">
    <property type="term" value="F:serine-type endopeptidase activity"/>
    <property type="evidence" value="ECO:0007669"/>
    <property type="project" value="InterPro"/>
</dbReference>
<keyword evidence="2" id="KW-0645">Protease</keyword>
<dbReference type="Pfam" id="PF02897">
    <property type="entry name" value="Peptidase_S9_N"/>
    <property type="match status" value="1"/>
</dbReference>
<evidence type="ECO:0000256" key="1">
    <source>
        <dbReference type="ARBA" id="ARBA00005228"/>
    </source>
</evidence>
<dbReference type="KEGG" id="mspg:F6B93_08160"/>
<dbReference type="InterPro" id="IPR002470">
    <property type="entry name" value="Peptidase_S9A"/>
</dbReference>
<evidence type="ECO:0000259" key="6">
    <source>
        <dbReference type="Pfam" id="PF00326"/>
    </source>
</evidence>
<evidence type="ECO:0000256" key="5">
    <source>
        <dbReference type="SAM" id="MobiDB-lite"/>
    </source>
</evidence>
<evidence type="ECO:0000313" key="9">
    <source>
        <dbReference type="Proteomes" id="UP000682202"/>
    </source>
</evidence>
<feature type="region of interest" description="Disordered" evidence="5">
    <location>
        <begin position="1"/>
        <end position="25"/>
    </location>
</feature>
<dbReference type="Gene3D" id="2.130.10.120">
    <property type="entry name" value="Prolyl oligopeptidase, N-terminal domain"/>
    <property type="match status" value="1"/>
</dbReference>
<evidence type="ECO:0000313" key="8">
    <source>
        <dbReference type="EMBL" id="QUR67075.1"/>
    </source>
</evidence>
<dbReference type="Gene3D" id="3.40.50.1820">
    <property type="entry name" value="alpha/beta hydrolase"/>
    <property type="match status" value="1"/>
</dbReference>
<protein>
    <submittedName>
        <fullName evidence="8">Prolyl oligopeptidase family serine peptidase</fullName>
    </submittedName>
</protein>
<dbReference type="SUPFAM" id="SSF53474">
    <property type="entry name" value="alpha/beta-Hydrolases"/>
    <property type="match status" value="1"/>
</dbReference>
<feature type="domain" description="Peptidase S9 prolyl oligopeptidase catalytic" evidence="6">
    <location>
        <begin position="495"/>
        <end position="709"/>
    </location>
</feature>
<sequence>MAGQAELALAPPSVSRRPSQRERHGDVFTDHYGWLDATDDPEVIAHYVHENRYTDQQTRHLHPLSQSIFEEISARTEKAGATTPVRRGKWWYYSRYCKGQPYRRHFRCPVAQRQQSSPPLIAEEQSSDEQLVLDENIEAQDHDFFALGAAAVSPDGKVLAYTVDTKGDERFALRLKPLDNQPRYACEIGDIAPCEPNDRWSSVAWASDSRTLYYVTIDDTGRPDTVWRCTLGANQPAECVFHESDTSFNIVISRTRSGKYIFIASHSLTTSEVRYGRTDDRATMFRVVLERRTGVSYTLDHAVLRGEDRFVIAHNHNALNFTVIDAPIADPAQQRTLMAHRSDVYITAVDAFANYVAISSRCQAVSRVELIPIDSAGQYGHPDAVRFDNELMSATLAENPDWDAPTCRIQVTSYVTPPRVCEVDVTAAHRVRVLKQEPVFGGFRPEDYVERREWALAADGTRVPISIIYRRGLILPAPTLLYGYGAFGCCDDSWFSIPRLSVLDRGMVFAVAHVRGGGDLGRRWHEHGRGMNKQNSITDFVAVAEHLTQCGVTRSQSLVAFGGSAGGLLVGAAVNISPELFAGVLAVVPVVDPLTAMLDPGSYVDMALQGELGDPALDVEVYNYIKKYSPYENIGQKKYPSILAVAALRDTRVAAVSSAKWVAALRHMSIGDAPVLLKTEMAAGHTGISGRYAQWEQAAFEYAWMLNTARNHHQSAVPVP</sequence>
<keyword evidence="3" id="KW-0378">Hydrolase</keyword>
<dbReference type="PANTHER" id="PTHR11757:SF19">
    <property type="entry name" value="PROLYL ENDOPEPTIDASE-LIKE"/>
    <property type="match status" value="1"/>
</dbReference>
<dbReference type="RefSeq" id="WP_211698645.1">
    <property type="nucleotide sequence ID" value="NZ_CP046600.1"/>
</dbReference>
<dbReference type="AlphaFoldDB" id="A0A975PWE4"/>